<keyword evidence="1" id="KW-1133">Transmembrane helix</keyword>
<dbReference type="Proteomes" id="UP001199260">
    <property type="component" value="Unassembled WGS sequence"/>
</dbReference>
<keyword evidence="1" id="KW-0812">Transmembrane</keyword>
<accession>A0AAW4Y376</accession>
<feature type="transmembrane region" description="Helical" evidence="1">
    <location>
        <begin position="12"/>
        <end position="30"/>
    </location>
</feature>
<evidence type="ECO:0008006" key="4">
    <source>
        <dbReference type="Google" id="ProtNLM"/>
    </source>
</evidence>
<gene>
    <name evidence="2" type="ORF">LPW39_22020</name>
</gene>
<feature type="transmembrane region" description="Helical" evidence="1">
    <location>
        <begin position="290"/>
        <end position="309"/>
    </location>
</feature>
<feature type="transmembrane region" description="Helical" evidence="1">
    <location>
        <begin position="214"/>
        <end position="237"/>
    </location>
</feature>
<name>A0AAW4Y376_9BURK</name>
<evidence type="ECO:0000313" key="2">
    <source>
        <dbReference type="EMBL" id="MCD2167803.1"/>
    </source>
</evidence>
<feature type="transmembrane region" description="Helical" evidence="1">
    <location>
        <begin position="65"/>
        <end position="82"/>
    </location>
</feature>
<feature type="transmembrane region" description="Helical" evidence="1">
    <location>
        <begin position="372"/>
        <end position="390"/>
    </location>
</feature>
<keyword evidence="1" id="KW-0472">Membrane</keyword>
<protein>
    <recommendedName>
        <fullName evidence="4">Glycosyltransferase RgtA/B/C/D-like domain-containing protein</fullName>
    </recommendedName>
</protein>
<dbReference type="EMBL" id="JAJNCT010000034">
    <property type="protein sequence ID" value="MCD2167803.1"/>
    <property type="molecule type" value="Genomic_DNA"/>
</dbReference>
<reference evidence="2 3" key="1">
    <citation type="submission" date="2021-11" db="EMBL/GenBank/DDBJ databases">
        <title>Genome sequence.</title>
        <authorList>
            <person name="Sun Q."/>
        </authorList>
    </citation>
    <scope>NUCLEOTIDE SEQUENCE [LARGE SCALE GENOMIC DNA]</scope>
    <source>
        <strain evidence="2 3">KCTC 12005</strain>
    </source>
</reference>
<keyword evidence="3" id="KW-1185">Reference proteome</keyword>
<feature type="transmembrane region" description="Helical" evidence="1">
    <location>
        <begin position="189"/>
        <end position="208"/>
    </location>
</feature>
<proteinExistence type="predicted"/>
<organism evidence="2 3">
    <name type="scientific">Comamonas koreensis</name>
    <dbReference type="NCBI Taxonomy" id="160825"/>
    <lineage>
        <taxon>Bacteria</taxon>
        <taxon>Pseudomonadati</taxon>
        <taxon>Pseudomonadota</taxon>
        <taxon>Betaproteobacteria</taxon>
        <taxon>Burkholderiales</taxon>
        <taxon>Comamonadaceae</taxon>
        <taxon>Comamonas</taxon>
    </lineage>
</organism>
<feature type="transmembrane region" description="Helical" evidence="1">
    <location>
        <begin position="428"/>
        <end position="448"/>
    </location>
</feature>
<sequence>MALIGFVLGQYAQLLAFIAACWGLGTFLWPASDLPTRQPLRIALGMGLVICALQGLAIAGLLNTASVLLVIGCGLVAAALQIRQMAWPLYALGWPLLLLLLATLPTLFAPLRPPLAWDALMYHLPHAREWALTGHLGVHEWLRYPWFPYNFDLLFAAALVLGNDVLPQLIHASTGWVTAWLLYRLAMQYLPAPAGAAAALATVTWLVTSRSHYSAAYVDMAVAMFLTAAFTAMLASIGPAGRRAVWLAAFLLGVAAGSKYQVLGLLPLFGAALLWRHRLQGPGWCIRSEWPAWLCAALAFALPCIYWYARNALLTGDPVNPLGGRLLGFTDWNLDDYLWQLQDLRNHAAWPHWALWPALAAPLLPSLRRIPALRAAWLVAAYMALVWLLSSRYPRYLLPAYPLISWLSAAVCVQLLHQLPAKPGQRLTAALVALLVLTLGFIGARSIAKSWPLIAPTEAARDAVLQKQVAGYQVWRYLQEHPETKLYQMGLEDSLYYAPRATWGDIFGPWRYRDYQNLAPQPLHHKLRSEGFTALVIHTGRVPTVAQQPEFLQYFELMLVHGEIYLYGLRPCI</sequence>
<dbReference type="AlphaFoldDB" id="A0AAW4Y376"/>
<comment type="caution">
    <text evidence="2">The sequence shown here is derived from an EMBL/GenBank/DDBJ whole genome shotgun (WGS) entry which is preliminary data.</text>
</comment>
<dbReference type="RefSeq" id="WP_230780525.1">
    <property type="nucleotide sequence ID" value="NZ_JAJNCT010000034.1"/>
</dbReference>
<feature type="transmembrane region" description="Helical" evidence="1">
    <location>
        <begin position="89"/>
        <end position="111"/>
    </location>
</feature>
<evidence type="ECO:0000256" key="1">
    <source>
        <dbReference type="SAM" id="Phobius"/>
    </source>
</evidence>
<evidence type="ECO:0000313" key="3">
    <source>
        <dbReference type="Proteomes" id="UP001199260"/>
    </source>
</evidence>
<feature type="transmembrane region" description="Helical" evidence="1">
    <location>
        <begin position="396"/>
        <end position="416"/>
    </location>
</feature>
<feature type="transmembrane region" description="Helical" evidence="1">
    <location>
        <begin position="244"/>
        <end position="270"/>
    </location>
</feature>